<proteinExistence type="predicted"/>
<name>A0ACC0KPK1_CHOFU</name>
<protein>
    <submittedName>
        <fullName evidence="1">Uncharacterized protein</fullName>
    </submittedName>
</protein>
<gene>
    <name evidence="1" type="ORF">MSG28_010919</name>
</gene>
<dbReference type="Proteomes" id="UP001064048">
    <property type="component" value="Chromosome 18"/>
</dbReference>
<keyword evidence="2" id="KW-1185">Reference proteome</keyword>
<accession>A0ACC0KPK1</accession>
<evidence type="ECO:0000313" key="2">
    <source>
        <dbReference type="Proteomes" id="UP001064048"/>
    </source>
</evidence>
<comment type="caution">
    <text evidence="1">The sequence shown here is derived from an EMBL/GenBank/DDBJ whole genome shotgun (WGS) entry which is preliminary data.</text>
</comment>
<dbReference type="EMBL" id="CM046118">
    <property type="protein sequence ID" value="KAI8438359.1"/>
    <property type="molecule type" value="Genomic_DNA"/>
</dbReference>
<organism evidence="1 2">
    <name type="scientific">Choristoneura fumiferana</name>
    <name type="common">Spruce budworm moth</name>
    <name type="synonym">Archips fumiferana</name>
    <dbReference type="NCBI Taxonomy" id="7141"/>
    <lineage>
        <taxon>Eukaryota</taxon>
        <taxon>Metazoa</taxon>
        <taxon>Ecdysozoa</taxon>
        <taxon>Arthropoda</taxon>
        <taxon>Hexapoda</taxon>
        <taxon>Insecta</taxon>
        <taxon>Pterygota</taxon>
        <taxon>Neoptera</taxon>
        <taxon>Endopterygota</taxon>
        <taxon>Lepidoptera</taxon>
        <taxon>Glossata</taxon>
        <taxon>Ditrysia</taxon>
        <taxon>Tortricoidea</taxon>
        <taxon>Tortricidae</taxon>
        <taxon>Tortricinae</taxon>
        <taxon>Choristoneura</taxon>
    </lineage>
</organism>
<evidence type="ECO:0000313" key="1">
    <source>
        <dbReference type="EMBL" id="KAI8438359.1"/>
    </source>
</evidence>
<sequence length="342" mass="39584">MSGTAKIRWPLERPDDTIDFPKRVLGHAAVAADVGRGEPTHRQRKALFFKREPSGDVSSPLAVATIPPSLCCPLSPSCDGDSDGQFYKNKLKRCWKNYNDYKLILWMWMLNDVSVVWAVTELSHSGYYIHASLHFVAVIFVGIPVVYSEICLAQYTNCDVISMWDFFPLFRPIGYGTIYLVILKTIFMIVLTTWYMVYTVHSALDPPPWFSLIAFSGIKTMSYYHGEEENVIELGDNYFFAPFASITEIISMIFQVIFFYIKRHLKELIKPTNDWGPNDNVLFKSRKMFVPEIMTREFLYRQVKIHGYCRNKKKTVVKEDFSANHESKENFHVKEWSALTSN</sequence>
<reference evidence="1 2" key="1">
    <citation type="journal article" date="2022" name="Genome Biol. Evol.">
        <title>The Spruce Budworm Genome: Reconstructing the Evolutionary History of Antifreeze Proteins.</title>
        <authorList>
            <person name="Beliveau C."/>
            <person name="Gagne P."/>
            <person name="Picq S."/>
            <person name="Vernygora O."/>
            <person name="Keeling C.I."/>
            <person name="Pinkney K."/>
            <person name="Doucet D."/>
            <person name="Wen F."/>
            <person name="Johnston J.S."/>
            <person name="Maaroufi H."/>
            <person name="Boyle B."/>
            <person name="Laroche J."/>
            <person name="Dewar K."/>
            <person name="Juretic N."/>
            <person name="Blackburn G."/>
            <person name="Nisole A."/>
            <person name="Brunet B."/>
            <person name="Brandao M."/>
            <person name="Lumley L."/>
            <person name="Duan J."/>
            <person name="Quan G."/>
            <person name="Lucarotti C.J."/>
            <person name="Roe A.D."/>
            <person name="Sperling F.A.H."/>
            <person name="Levesque R.C."/>
            <person name="Cusson M."/>
        </authorList>
    </citation>
    <scope>NUCLEOTIDE SEQUENCE [LARGE SCALE GENOMIC DNA]</scope>
    <source>
        <strain evidence="1">Glfc:IPQL:Cfum</strain>
    </source>
</reference>